<accession>A0A1L9BJA3</accession>
<evidence type="ECO:0000313" key="1">
    <source>
        <dbReference type="EMBL" id="OJH42350.1"/>
    </source>
</evidence>
<evidence type="ECO:0000313" key="2">
    <source>
        <dbReference type="Proteomes" id="UP000182229"/>
    </source>
</evidence>
<dbReference type="Proteomes" id="UP000182229">
    <property type="component" value="Unassembled WGS sequence"/>
</dbReference>
<gene>
    <name evidence="1" type="ORF">BON30_03865</name>
</gene>
<reference evidence="2" key="1">
    <citation type="submission" date="2016-11" db="EMBL/GenBank/DDBJ databases">
        <authorList>
            <person name="Shukria A."/>
            <person name="Stevens D.C."/>
        </authorList>
    </citation>
    <scope>NUCLEOTIDE SEQUENCE [LARGE SCALE GENOMIC DNA]</scope>
    <source>
        <strain evidence="2">Cbfe23</strain>
    </source>
</reference>
<dbReference type="EMBL" id="MPIN01000001">
    <property type="protein sequence ID" value="OJH42350.1"/>
    <property type="molecule type" value="Genomic_DNA"/>
</dbReference>
<keyword evidence="2" id="KW-1185">Reference proteome</keyword>
<proteinExistence type="predicted"/>
<sequence>MVLATSLSIPPAHARENALVIRSPEPDAVQTVVTGHGPAASVAMPDGPASMTPRWLVARAEWIQKQPVIEDAGLSKGSGLWYRFSDEQTGIVHCH</sequence>
<dbReference type="AlphaFoldDB" id="A0A1L9BJA3"/>
<comment type="caution">
    <text evidence="1">The sequence shown here is derived from an EMBL/GenBank/DDBJ whole genome shotgun (WGS) entry which is preliminary data.</text>
</comment>
<reference evidence="1 2" key="2">
    <citation type="submission" date="2016-12" db="EMBL/GenBank/DDBJ databases">
        <title>Draft Genome Sequence of Cystobacter ferrugineus Strain Cbfe23.</title>
        <authorList>
            <person name="Akbar S."/>
            <person name="Dowd S.E."/>
            <person name="Stevens D.C."/>
        </authorList>
    </citation>
    <scope>NUCLEOTIDE SEQUENCE [LARGE SCALE GENOMIC DNA]</scope>
    <source>
        <strain evidence="1 2">Cbfe23</strain>
    </source>
</reference>
<protein>
    <submittedName>
        <fullName evidence="1">Uncharacterized protein</fullName>
    </submittedName>
</protein>
<name>A0A1L9BJA3_9BACT</name>
<organism evidence="1 2">
    <name type="scientific">Cystobacter ferrugineus</name>
    <dbReference type="NCBI Taxonomy" id="83449"/>
    <lineage>
        <taxon>Bacteria</taxon>
        <taxon>Pseudomonadati</taxon>
        <taxon>Myxococcota</taxon>
        <taxon>Myxococcia</taxon>
        <taxon>Myxococcales</taxon>
        <taxon>Cystobacterineae</taxon>
        <taxon>Archangiaceae</taxon>
        <taxon>Cystobacter</taxon>
    </lineage>
</organism>